<accession>A0A1W0XC03</accession>
<dbReference type="GO" id="GO:0008237">
    <property type="term" value="F:metallopeptidase activity"/>
    <property type="evidence" value="ECO:0007669"/>
    <property type="project" value="InterPro"/>
</dbReference>
<proteinExistence type="predicted"/>
<sequence length="660" mass="69207">MFIRVWIGIVAAGALQLCHASITIPDESGKAVRWPTNNIPYRTEGMTLPERATLRAAMDQVQADLNFCVNFTLLTTAPTGPHMYFTAKYGNTATPTCAATHGYVQSAAVANGGIVEILFSSTGGAADNIGNTKGACLDSRDSPRDAMRVLSNALGLRNQWMRPDRAQWMSFPSTDFNANVATRLKGWDLFGISKLYTVSPATNYNSAILYDFDINSITMVTPEQWAEDPTKPVFSLIPAKAGAGKKVGTRARLSLNDCKSLSDLYGCPSANCKDPYGGAATTGPQTIPADAVITRNIQCPPAEANAAPLPPGQPIQLGTFLLSNLPFNTNAAQQPRIESVNTPPAGIIAIIEPLVIVTGATQPTVLRTGRGVGEGEVQRCILTNIPAGSSCMYALTLNMPNMPTAPIPSTQLLFNIRSGAPVVPPQTDLLSSVTVTLNLNCAPVFHSLSAKMGSSPALSYVETISLGTTGITFVQRRNPAPPAFPVRAEVVSVDTAATPAGAPGPIPNLMAQYLVNYQTPLGVGLSSVSGAAFVKKVFINCQVNNPATVTLGLPAGFNVIGKVTATDPENGSVRYYSASGTPSELHHVSEDGVISISGLQQTTGLADANPPTDLNGGNAAVPALQASNLPYDVSVIAVDKDGGYSVLQARFYLGCAEVGQ</sequence>
<evidence type="ECO:0000256" key="1">
    <source>
        <dbReference type="SAM" id="SignalP"/>
    </source>
</evidence>
<evidence type="ECO:0000313" key="2">
    <source>
        <dbReference type="EMBL" id="OQV24862.1"/>
    </source>
</evidence>
<evidence type="ECO:0000313" key="3">
    <source>
        <dbReference type="Proteomes" id="UP000192578"/>
    </source>
</evidence>
<protein>
    <submittedName>
        <fullName evidence="2">Uncharacterized protein</fullName>
    </submittedName>
</protein>
<dbReference type="Proteomes" id="UP000192578">
    <property type="component" value="Unassembled WGS sequence"/>
</dbReference>
<keyword evidence="1" id="KW-0732">Signal</keyword>
<comment type="caution">
    <text evidence="2">The sequence shown here is derived from an EMBL/GenBank/DDBJ whole genome shotgun (WGS) entry which is preliminary data.</text>
</comment>
<organism evidence="2 3">
    <name type="scientific">Hypsibius exemplaris</name>
    <name type="common">Freshwater tardigrade</name>
    <dbReference type="NCBI Taxonomy" id="2072580"/>
    <lineage>
        <taxon>Eukaryota</taxon>
        <taxon>Metazoa</taxon>
        <taxon>Ecdysozoa</taxon>
        <taxon>Tardigrada</taxon>
        <taxon>Eutardigrada</taxon>
        <taxon>Parachela</taxon>
        <taxon>Hypsibioidea</taxon>
        <taxon>Hypsibiidae</taxon>
        <taxon>Hypsibius</taxon>
    </lineage>
</organism>
<dbReference type="EMBL" id="MTYJ01000005">
    <property type="protein sequence ID" value="OQV24862.1"/>
    <property type="molecule type" value="Genomic_DNA"/>
</dbReference>
<dbReference type="InterPro" id="IPR024079">
    <property type="entry name" value="MetalloPept_cat_dom_sf"/>
</dbReference>
<name>A0A1W0XC03_HYPEX</name>
<dbReference type="SUPFAM" id="SSF55486">
    <property type="entry name" value="Metalloproteases ('zincins'), catalytic domain"/>
    <property type="match status" value="1"/>
</dbReference>
<feature type="signal peptide" evidence="1">
    <location>
        <begin position="1"/>
        <end position="20"/>
    </location>
</feature>
<dbReference type="Gene3D" id="3.40.390.10">
    <property type="entry name" value="Collagenase (Catalytic Domain)"/>
    <property type="match status" value="1"/>
</dbReference>
<reference evidence="3" key="1">
    <citation type="submission" date="2017-01" db="EMBL/GenBank/DDBJ databases">
        <title>Comparative genomics of anhydrobiosis in the tardigrade Hypsibius dujardini.</title>
        <authorList>
            <person name="Yoshida Y."/>
            <person name="Koutsovoulos G."/>
            <person name="Laetsch D."/>
            <person name="Stevens L."/>
            <person name="Kumar S."/>
            <person name="Horikawa D."/>
            <person name="Ishino K."/>
            <person name="Komine S."/>
            <person name="Tomita M."/>
            <person name="Blaxter M."/>
            <person name="Arakawa K."/>
        </authorList>
    </citation>
    <scope>NUCLEOTIDE SEQUENCE [LARGE SCALE GENOMIC DNA]</scope>
    <source>
        <strain evidence="3">Z151</strain>
    </source>
</reference>
<dbReference type="OrthoDB" id="10639706at2759"/>
<feature type="chain" id="PRO_5010724390" evidence="1">
    <location>
        <begin position="21"/>
        <end position="660"/>
    </location>
</feature>
<keyword evidence="3" id="KW-1185">Reference proteome</keyword>
<gene>
    <name evidence="2" type="ORF">BV898_01448</name>
</gene>
<dbReference type="AlphaFoldDB" id="A0A1W0XC03"/>